<dbReference type="Proteomes" id="UP001441944">
    <property type="component" value="Unassembled WGS sequence"/>
</dbReference>
<keyword evidence="11" id="KW-1185">Reference proteome</keyword>
<evidence type="ECO:0000313" key="11">
    <source>
        <dbReference type="Proteomes" id="UP001441944"/>
    </source>
</evidence>
<feature type="transmembrane region" description="Helical" evidence="7">
    <location>
        <begin position="165"/>
        <end position="184"/>
    </location>
</feature>
<dbReference type="SUPFAM" id="SSF90123">
    <property type="entry name" value="ABC transporter transmembrane region"/>
    <property type="match status" value="1"/>
</dbReference>
<dbReference type="PROSITE" id="PS50893">
    <property type="entry name" value="ABC_TRANSPORTER_2"/>
    <property type="match status" value="1"/>
</dbReference>
<dbReference type="SMART" id="SM00382">
    <property type="entry name" value="AAA"/>
    <property type="match status" value="1"/>
</dbReference>
<gene>
    <name evidence="10" type="ORF">NBRC116598_06340</name>
</gene>
<feature type="transmembrane region" description="Helical" evidence="7">
    <location>
        <begin position="280"/>
        <end position="300"/>
    </location>
</feature>
<dbReference type="PANTHER" id="PTHR24221">
    <property type="entry name" value="ATP-BINDING CASSETTE SUB-FAMILY B"/>
    <property type="match status" value="1"/>
</dbReference>
<dbReference type="PROSITE" id="PS50929">
    <property type="entry name" value="ABC_TM1F"/>
    <property type="match status" value="1"/>
</dbReference>
<evidence type="ECO:0000256" key="5">
    <source>
        <dbReference type="ARBA" id="ARBA00022989"/>
    </source>
</evidence>
<keyword evidence="4 10" id="KW-0067">ATP-binding</keyword>
<protein>
    <submittedName>
        <fullName evidence="10">ATP-binding cassette domain-containing protein</fullName>
    </submittedName>
</protein>
<feature type="domain" description="ABC transmembrane type-1" evidence="9">
    <location>
        <begin position="25"/>
        <end position="309"/>
    </location>
</feature>
<comment type="subcellular location">
    <subcellularLocation>
        <location evidence="1">Cell membrane</location>
        <topology evidence="1">Multi-pass membrane protein</topology>
    </subcellularLocation>
</comment>
<evidence type="ECO:0000256" key="3">
    <source>
        <dbReference type="ARBA" id="ARBA00022741"/>
    </source>
</evidence>
<name>A0ABQ0AH55_9RHOB</name>
<evidence type="ECO:0000313" key="10">
    <source>
        <dbReference type="EMBL" id="GAA6195190.1"/>
    </source>
</evidence>
<reference evidence="10 11" key="1">
    <citation type="submission" date="2024-04" db="EMBL/GenBank/DDBJ databases">
        <title>Draft genome sequence of Pseudophaeobacter arcticus NBRC 116598.</title>
        <authorList>
            <person name="Miyakawa T."/>
            <person name="Kusuya Y."/>
            <person name="Miura T."/>
        </authorList>
    </citation>
    <scope>NUCLEOTIDE SEQUENCE [LARGE SCALE GENOMIC DNA]</scope>
    <source>
        <strain evidence="10 11">SU-CL00105</strain>
    </source>
</reference>
<organism evidence="10 11">
    <name type="scientific">Pseudophaeobacter arcticus</name>
    <dbReference type="NCBI Taxonomy" id="385492"/>
    <lineage>
        <taxon>Bacteria</taxon>
        <taxon>Pseudomonadati</taxon>
        <taxon>Pseudomonadota</taxon>
        <taxon>Alphaproteobacteria</taxon>
        <taxon>Rhodobacterales</taxon>
        <taxon>Paracoccaceae</taxon>
        <taxon>Pseudophaeobacter</taxon>
    </lineage>
</organism>
<keyword evidence="6 7" id="KW-0472">Membrane</keyword>
<evidence type="ECO:0000259" key="8">
    <source>
        <dbReference type="PROSITE" id="PS50893"/>
    </source>
</evidence>
<dbReference type="InterPro" id="IPR027417">
    <property type="entry name" value="P-loop_NTPase"/>
</dbReference>
<comment type="caution">
    <text evidence="10">The sequence shown here is derived from an EMBL/GenBank/DDBJ whole genome shotgun (WGS) entry which is preliminary data.</text>
</comment>
<sequence length="548" mass="57130">MSDLIPIVLGILRAERVALARGFALAVTVLVMGVALLALSGWFIMATAAAGIAGLGIVFNVFAPSAMVRFLALGRTAARYGERVLTHDATLRAISQLRIAMLRGLLTRPHRAVEQLRATSELNRIAADTEALDGALLRLVIPAIAGAITILAVSLLLAWLVHPSVAAILAGGYLLLPTAVFIIGQRVAKRPARLAEAGLQAGRSRMVDLVAGRDDLTVYGQLPHVAVQTCGAFDRAAQARRQLDQIERLMGLLLDMVGGGVTAGCLISGIVLVQGGTIDVATAAIGVFAALALGEAVAPVRRALSEIGRMTHAARRVRPAIETAEPTSEAARPVATGTGLLMQDVTFDVANNSLFAPVSLLVAPGETVVLEGVSGSGKSTVLLLAIGALKPAQGRVRFAGRDPALLPPQAMTDAAVLVTQRSALVADTVAANLRLAAPEANDADLWSALEAVCLADTLRPRGGLSLPIGPRAAGLSGGEARRLVLARAILRRPALMLLDEPTEGLDYDTACAVMRGLRQACPQAAILIAAHRQAERDQADRIVPITKE</sequence>
<feature type="domain" description="ABC transporter" evidence="8">
    <location>
        <begin position="340"/>
        <end position="547"/>
    </location>
</feature>
<dbReference type="InterPro" id="IPR003593">
    <property type="entry name" value="AAA+_ATPase"/>
</dbReference>
<accession>A0ABQ0AH55</accession>
<keyword evidence="5 7" id="KW-1133">Transmembrane helix</keyword>
<dbReference type="Gene3D" id="3.40.50.300">
    <property type="entry name" value="P-loop containing nucleotide triphosphate hydrolases"/>
    <property type="match status" value="1"/>
</dbReference>
<dbReference type="InterPro" id="IPR003439">
    <property type="entry name" value="ABC_transporter-like_ATP-bd"/>
</dbReference>
<dbReference type="SUPFAM" id="SSF52540">
    <property type="entry name" value="P-loop containing nucleoside triphosphate hydrolases"/>
    <property type="match status" value="1"/>
</dbReference>
<dbReference type="EMBL" id="BAABWU010000001">
    <property type="protein sequence ID" value="GAA6195190.1"/>
    <property type="molecule type" value="Genomic_DNA"/>
</dbReference>
<dbReference type="GO" id="GO:0005524">
    <property type="term" value="F:ATP binding"/>
    <property type="evidence" value="ECO:0007669"/>
    <property type="project" value="UniProtKB-KW"/>
</dbReference>
<evidence type="ECO:0000256" key="4">
    <source>
        <dbReference type="ARBA" id="ARBA00022840"/>
    </source>
</evidence>
<proteinExistence type="predicted"/>
<keyword evidence="3" id="KW-0547">Nucleotide-binding</keyword>
<feature type="transmembrane region" description="Helical" evidence="7">
    <location>
        <begin position="139"/>
        <end position="159"/>
    </location>
</feature>
<dbReference type="PANTHER" id="PTHR24221:SF632">
    <property type="entry name" value="ATP-DEPENDENT LIPID A-CORE FLIPPASE"/>
    <property type="match status" value="1"/>
</dbReference>
<dbReference type="PROSITE" id="PS00211">
    <property type="entry name" value="ABC_TRANSPORTER_1"/>
    <property type="match status" value="1"/>
</dbReference>
<dbReference type="InterPro" id="IPR017871">
    <property type="entry name" value="ABC_transporter-like_CS"/>
</dbReference>
<dbReference type="InterPro" id="IPR011527">
    <property type="entry name" value="ABC1_TM_dom"/>
</dbReference>
<dbReference type="InterPro" id="IPR036640">
    <property type="entry name" value="ABC1_TM_sf"/>
</dbReference>
<dbReference type="Pfam" id="PF00664">
    <property type="entry name" value="ABC_membrane"/>
    <property type="match status" value="1"/>
</dbReference>
<evidence type="ECO:0000259" key="9">
    <source>
        <dbReference type="PROSITE" id="PS50929"/>
    </source>
</evidence>
<dbReference type="RefSeq" id="WP_353397017.1">
    <property type="nucleotide sequence ID" value="NZ_BAABWU010000001.1"/>
</dbReference>
<dbReference type="InterPro" id="IPR039421">
    <property type="entry name" value="Type_1_exporter"/>
</dbReference>
<feature type="transmembrane region" description="Helical" evidence="7">
    <location>
        <begin position="50"/>
        <end position="73"/>
    </location>
</feature>
<evidence type="ECO:0000256" key="2">
    <source>
        <dbReference type="ARBA" id="ARBA00022692"/>
    </source>
</evidence>
<dbReference type="Pfam" id="PF00005">
    <property type="entry name" value="ABC_tran"/>
    <property type="match status" value="1"/>
</dbReference>
<evidence type="ECO:0000256" key="1">
    <source>
        <dbReference type="ARBA" id="ARBA00004651"/>
    </source>
</evidence>
<dbReference type="Gene3D" id="1.20.1560.10">
    <property type="entry name" value="ABC transporter type 1, transmembrane domain"/>
    <property type="match status" value="1"/>
</dbReference>
<feature type="transmembrane region" description="Helical" evidence="7">
    <location>
        <begin position="23"/>
        <end position="44"/>
    </location>
</feature>
<feature type="transmembrane region" description="Helical" evidence="7">
    <location>
        <begin position="249"/>
        <end position="274"/>
    </location>
</feature>
<evidence type="ECO:0000256" key="6">
    <source>
        <dbReference type="ARBA" id="ARBA00023136"/>
    </source>
</evidence>
<keyword evidence="2 7" id="KW-0812">Transmembrane</keyword>
<evidence type="ECO:0000256" key="7">
    <source>
        <dbReference type="SAM" id="Phobius"/>
    </source>
</evidence>